<dbReference type="GeneTree" id="ENSGT00470000042293"/>
<dbReference type="GO" id="GO:0005576">
    <property type="term" value="C:extracellular region"/>
    <property type="evidence" value="ECO:0007669"/>
    <property type="project" value="UniProtKB-SubCell"/>
</dbReference>
<feature type="signal peptide" evidence="5">
    <location>
        <begin position="1"/>
        <end position="17"/>
    </location>
</feature>
<dbReference type="PANTHER" id="PTHR12274">
    <property type="entry name" value="GRANULIN"/>
    <property type="match status" value="1"/>
</dbReference>
<evidence type="ECO:0000313" key="7">
    <source>
        <dbReference type="Ensembl" id="ENSMZEP00005002038.1"/>
    </source>
</evidence>
<feature type="chain" id="PRO_5018069323" evidence="5">
    <location>
        <begin position="18"/>
        <end position="817"/>
    </location>
</feature>
<feature type="domain" description="Granulins" evidence="6">
    <location>
        <begin position="51"/>
        <end position="64"/>
    </location>
</feature>
<feature type="domain" description="Granulins" evidence="6">
    <location>
        <begin position="140"/>
        <end position="153"/>
    </location>
</feature>
<dbReference type="InterPro" id="IPR000118">
    <property type="entry name" value="Granulin"/>
</dbReference>
<reference evidence="7" key="1">
    <citation type="submission" date="2025-08" db="UniProtKB">
        <authorList>
            <consortium name="Ensembl"/>
        </authorList>
    </citation>
    <scope>IDENTIFICATION</scope>
</reference>
<protein>
    <submittedName>
        <fullName evidence="7">Granulin a</fullName>
    </submittedName>
</protein>
<dbReference type="Ensembl" id="ENSMZET00005002137.1">
    <property type="protein sequence ID" value="ENSMZEP00005002038.1"/>
    <property type="gene ID" value="ENSMZEG00005001629.1"/>
</dbReference>
<keyword evidence="3" id="KW-0964">Secreted</keyword>
<dbReference type="InterPro" id="IPR039036">
    <property type="entry name" value="Granulin_fam"/>
</dbReference>
<dbReference type="SMART" id="SM00277">
    <property type="entry name" value="GRAN"/>
    <property type="match status" value="10"/>
</dbReference>
<feature type="domain" description="Granulins" evidence="6">
    <location>
        <begin position="691"/>
        <end position="704"/>
    </location>
</feature>
<dbReference type="Gene3D" id="2.10.25.160">
    <property type="entry name" value="Granulin"/>
    <property type="match status" value="10"/>
</dbReference>
<dbReference type="Proteomes" id="UP000265160">
    <property type="component" value="Unplaced"/>
</dbReference>
<keyword evidence="4" id="KW-1015">Disulfide bond</keyword>
<keyword evidence="8" id="KW-1185">Reference proteome</keyword>
<reference evidence="7" key="2">
    <citation type="submission" date="2025-09" db="UniProtKB">
        <authorList>
            <consortium name="Ensembl"/>
        </authorList>
    </citation>
    <scope>IDENTIFICATION</scope>
</reference>
<accession>A0A3P9AWK9</accession>
<evidence type="ECO:0000256" key="1">
    <source>
        <dbReference type="ARBA" id="ARBA00004613"/>
    </source>
</evidence>
<evidence type="ECO:0000256" key="3">
    <source>
        <dbReference type="ARBA" id="ARBA00022525"/>
    </source>
</evidence>
<sequence>MQKWVVICWAALAVVGADVCPDGGLCKEGETCCNSPANGYGCCRYENAECCDDHIHCCPEGTVCNKALSGCINTTLTIPWVKRTPADQPKVSKSFRMIKTYESQEDDNICPDLSRCPAEYSCLKGLTKFGCCPLTQGISCPDGKHCCPEGHDCSSDSRGCIKKELVVTVLCSDGISECPDGTTCCETNDGKWACCPLSKAVCCADKIHCCSEGTTCDVEHSKCIDSSTKKEMPMWAKLPARVRAAWENQKGQKFLIDCFAWINFFLNVFSPANDVPCDDTSACPDGTTCCKTQEGGWACCPMPEAVCCEDFIHCCPKGKKCNLEAQTCEDGLMSVPWAKKVPAIIKQKVEVKDVPCDDTSACPDGTTCCKTQEGGWACCPMPEAVCCEDFIHCCPKGKKCNLKAQTCEDGLISVPWAKKLPAIIKQKVEVKDVPCDDTSACPDGTTCCKTQEGGWACCPMPEAVCCEDFIHCCPKGKKCNLEAQTCEGGVISVPWAKKLPAIIKQKVEVKDVPCDDTSACPDGTTCCKTQEGGWACCPMPEAVCCEDFIHCCPKGKKCNLEAQTCEGGVISVPWAKKVPAIIKQKVEVKDVPCDDTSACPDGTTCCKTQEGGWACCPMPEVQCYHLSIHILKHLSTSWMREWLEPILALMGWDKGQITPWIGLLSIAGLTHTTQPRLTCVSKFLFIYAVCCEDFIHCCPKGKKCNLKAQTCEDGLISVPWAKKVPAIIKQKVEVKDVPCDDTSACPDGTTCCKTQEGGWACCPMPEVQYYHLYIHFLKCLSISGLVGRGEGRMNTYYTALSAIYLDISVRRTKKKKA</sequence>
<comment type="similarity">
    <text evidence="2">Belongs to the granulin family.</text>
</comment>
<dbReference type="PROSITE" id="PS00799">
    <property type="entry name" value="GRANULINS"/>
    <property type="match status" value="7"/>
</dbReference>
<feature type="domain" description="Granulins" evidence="6">
    <location>
        <begin position="545"/>
        <end position="558"/>
    </location>
</feature>
<dbReference type="SUPFAM" id="SSF57277">
    <property type="entry name" value="Granulin repeat"/>
    <property type="match status" value="7"/>
</dbReference>
<dbReference type="AlphaFoldDB" id="A0A3P9AWK9"/>
<dbReference type="STRING" id="106582.ENSMZEP00005002038"/>
<proteinExistence type="inferred from homology"/>
<comment type="subcellular location">
    <subcellularLocation>
        <location evidence="1">Secreted</location>
    </subcellularLocation>
</comment>
<feature type="domain" description="Granulins" evidence="6">
    <location>
        <begin position="308"/>
        <end position="321"/>
    </location>
</feature>
<feature type="domain" description="Granulins" evidence="6">
    <location>
        <begin position="387"/>
        <end position="400"/>
    </location>
</feature>
<dbReference type="Pfam" id="PF00396">
    <property type="entry name" value="Granulin"/>
    <property type="match status" value="8"/>
</dbReference>
<evidence type="ECO:0000256" key="4">
    <source>
        <dbReference type="ARBA" id="ARBA00023157"/>
    </source>
</evidence>
<dbReference type="PANTHER" id="PTHR12274:SF8">
    <property type="entry name" value="GRANULIN-A ISOFORM X1"/>
    <property type="match status" value="1"/>
</dbReference>
<feature type="domain" description="Granulins" evidence="6">
    <location>
        <begin position="466"/>
        <end position="479"/>
    </location>
</feature>
<evidence type="ECO:0000259" key="6">
    <source>
        <dbReference type="PROSITE" id="PS00799"/>
    </source>
</evidence>
<name>A0A3P9AWK9_9CICH</name>
<keyword evidence="5" id="KW-0732">Signal</keyword>
<evidence type="ECO:0000256" key="2">
    <source>
        <dbReference type="ARBA" id="ARBA00010093"/>
    </source>
</evidence>
<organism evidence="7 8">
    <name type="scientific">Maylandia zebra</name>
    <name type="common">zebra mbuna</name>
    <dbReference type="NCBI Taxonomy" id="106582"/>
    <lineage>
        <taxon>Eukaryota</taxon>
        <taxon>Metazoa</taxon>
        <taxon>Chordata</taxon>
        <taxon>Craniata</taxon>
        <taxon>Vertebrata</taxon>
        <taxon>Euteleostomi</taxon>
        <taxon>Actinopterygii</taxon>
        <taxon>Neopterygii</taxon>
        <taxon>Teleostei</taxon>
        <taxon>Neoteleostei</taxon>
        <taxon>Acanthomorphata</taxon>
        <taxon>Ovalentaria</taxon>
        <taxon>Cichlomorphae</taxon>
        <taxon>Cichliformes</taxon>
        <taxon>Cichlidae</taxon>
        <taxon>African cichlids</taxon>
        <taxon>Pseudocrenilabrinae</taxon>
        <taxon>Haplochromini</taxon>
        <taxon>Maylandia</taxon>
        <taxon>Maylandia zebra complex</taxon>
    </lineage>
</organism>
<evidence type="ECO:0000313" key="8">
    <source>
        <dbReference type="Proteomes" id="UP000265160"/>
    </source>
</evidence>
<dbReference type="InterPro" id="IPR037277">
    <property type="entry name" value="Granulin_sf"/>
</dbReference>
<dbReference type="FunFam" id="2.10.25.160:FF:000001">
    <property type="entry name" value="Granulin precursor"/>
    <property type="match status" value="4"/>
</dbReference>
<evidence type="ECO:0000256" key="5">
    <source>
        <dbReference type="SAM" id="SignalP"/>
    </source>
</evidence>